<dbReference type="RefSeq" id="WP_090738185.1">
    <property type="nucleotide sequence ID" value="NZ_CP177222.1"/>
</dbReference>
<feature type="signal peptide" evidence="5">
    <location>
        <begin position="1"/>
        <end position="21"/>
    </location>
</feature>
<organism evidence="6 7">
    <name type="scientific">Paracoccus homiensis</name>
    <dbReference type="NCBI Taxonomy" id="364199"/>
    <lineage>
        <taxon>Bacteria</taxon>
        <taxon>Pseudomonadati</taxon>
        <taxon>Pseudomonadota</taxon>
        <taxon>Alphaproteobacteria</taxon>
        <taxon>Rhodobacterales</taxon>
        <taxon>Paracoccaceae</taxon>
        <taxon>Paracoccus</taxon>
    </lineage>
</organism>
<dbReference type="Pfam" id="PF01547">
    <property type="entry name" value="SBP_bac_1"/>
    <property type="match status" value="1"/>
</dbReference>
<dbReference type="Proteomes" id="UP000199180">
    <property type="component" value="Unassembled WGS sequence"/>
</dbReference>
<dbReference type="EMBL" id="FOHO01000027">
    <property type="protein sequence ID" value="SEU09485.1"/>
    <property type="molecule type" value="Genomic_DNA"/>
</dbReference>
<reference evidence="6 7" key="1">
    <citation type="submission" date="2016-10" db="EMBL/GenBank/DDBJ databases">
        <authorList>
            <person name="de Groot N.N."/>
        </authorList>
    </citation>
    <scope>NUCLEOTIDE SEQUENCE [LARGE SCALE GENOMIC DNA]</scope>
    <source>
        <strain evidence="6 7">DSM 17862</strain>
    </source>
</reference>
<accession>A0A1I0JGU6</accession>
<dbReference type="PANTHER" id="PTHR43649:SF34">
    <property type="entry name" value="ABC TRANSPORTER PERIPLASMIC-BINDING PROTEIN YCJN-RELATED"/>
    <property type="match status" value="1"/>
</dbReference>
<protein>
    <submittedName>
        <fullName evidence="6">Extracellular solute-binding protein</fullName>
    </submittedName>
</protein>
<dbReference type="PROSITE" id="PS51257">
    <property type="entry name" value="PROKAR_LIPOPROTEIN"/>
    <property type="match status" value="1"/>
</dbReference>
<evidence type="ECO:0000256" key="1">
    <source>
        <dbReference type="ARBA" id="ARBA00004418"/>
    </source>
</evidence>
<dbReference type="Gene3D" id="3.40.190.10">
    <property type="entry name" value="Periplasmic binding protein-like II"/>
    <property type="match status" value="2"/>
</dbReference>
<evidence type="ECO:0000256" key="5">
    <source>
        <dbReference type="SAM" id="SignalP"/>
    </source>
</evidence>
<dbReference type="OrthoDB" id="7532544at2"/>
<dbReference type="InterPro" id="IPR006059">
    <property type="entry name" value="SBP"/>
</dbReference>
<gene>
    <name evidence="6" type="ORF">SAMN04489858_12715</name>
</gene>
<sequence>MKLKTIFLAGALSLASTSVWAACAFENDVPVKSLTAGFEAWKAATDAMAECGNFQASLDQEFKEKQPEAFAANPALYQIGGVANETMIPLLNAGTIRPLDDLVEKYGQNLTPNQLIAVDGKIMAIAMMVNAQHLMYREDILADLGIEEPKTYADVLAAAEKIKAAGVVEYPLGGTFATGWNLAQEFVNMYLGEGGNFVDDDNMPTINTPEGVRSLETLKAMTAYMDPEYLVSDSTYVQQQFQQGKIAMANLWASRAAAMEDPAESQVVGKVKMASAPMGSAAPATSLWWDGIVLAKHMTDEQADAAFRVALEGLDSEMVQANNDAAVWLIPGYDVGPLAAGAAASAENGARPYPASTALGILHSEIGNGLAAYLTGAKDAETTLADIEANYLVSAKEAGLID</sequence>
<keyword evidence="7" id="KW-1185">Reference proteome</keyword>
<keyword evidence="4 5" id="KW-0732">Signal</keyword>
<evidence type="ECO:0000256" key="3">
    <source>
        <dbReference type="ARBA" id="ARBA00022448"/>
    </source>
</evidence>
<comment type="subcellular location">
    <subcellularLocation>
        <location evidence="1">Periplasm</location>
    </subcellularLocation>
</comment>
<feature type="chain" id="PRO_5011435038" evidence="5">
    <location>
        <begin position="22"/>
        <end position="402"/>
    </location>
</feature>
<keyword evidence="3" id="KW-0813">Transport</keyword>
<evidence type="ECO:0000313" key="6">
    <source>
        <dbReference type="EMBL" id="SEU09485.1"/>
    </source>
</evidence>
<dbReference type="AlphaFoldDB" id="A0A1I0JGU6"/>
<evidence type="ECO:0000256" key="2">
    <source>
        <dbReference type="ARBA" id="ARBA00008520"/>
    </source>
</evidence>
<proteinExistence type="inferred from homology"/>
<evidence type="ECO:0000256" key="4">
    <source>
        <dbReference type="ARBA" id="ARBA00022729"/>
    </source>
</evidence>
<dbReference type="PANTHER" id="PTHR43649">
    <property type="entry name" value="ARABINOSE-BINDING PROTEIN-RELATED"/>
    <property type="match status" value="1"/>
</dbReference>
<name>A0A1I0JGU6_9RHOB</name>
<dbReference type="GO" id="GO:0042597">
    <property type="term" value="C:periplasmic space"/>
    <property type="evidence" value="ECO:0007669"/>
    <property type="project" value="UniProtKB-SubCell"/>
</dbReference>
<comment type="similarity">
    <text evidence="2">Belongs to the bacterial solute-binding protein 1 family.</text>
</comment>
<evidence type="ECO:0000313" key="7">
    <source>
        <dbReference type="Proteomes" id="UP000199180"/>
    </source>
</evidence>
<dbReference type="SUPFAM" id="SSF53850">
    <property type="entry name" value="Periplasmic binding protein-like II"/>
    <property type="match status" value="1"/>
</dbReference>
<dbReference type="STRING" id="364199.SAMN04489858_12715"/>
<dbReference type="InterPro" id="IPR050490">
    <property type="entry name" value="Bact_solute-bd_prot1"/>
</dbReference>